<keyword evidence="3" id="KW-0732">Signal</keyword>
<proteinExistence type="predicted"/>
<reference evidence="4 5" key="1">
    <citation type="submission" date="2019-10" db="EMBL/GenBank/DDBJ databases">
        <title>Streptomyces smaragdinus sp. nov. and Streptomyces fabii sp. nov., isolated from the gut of fungus growing-termite Macrotermes natalensis.</title>
        <authorList>
            <person name="Schwitalla J."/>
            <person name="Benndorf R."/>
            <person name="Martin K."/>
            <person name="De Beer W."/>
            <person name="Kaster A.-K."/>
            <person name="Vollmers J."/>
            <person name="Poulsen M."/>
            <person name="Beemelmanns C."/>
        </authorList>
    </citation>
    <scope>NUCLEOTIDE SEQUENCE [LARGE SCALE GENOMIC DNA]</scope>
    <source>
        <strain evidence="4 5">RB5</strain>
    </source>
</reference>
<dbReference type="AlphaFoldDB" id="A0A7K0CL04"/>
<evidence type="ECO:0000256" key="3">
    <source>
        <dbReference type="SAM" id="SignalP"/>
    </source>
</evidence>
<protein>
    <recommendedName>
        <fullName evidence="6">DUF4232 domain-containing protein</fullName>
    </recommendedName>
</protein>
<gene>
    <name evidence="4" type="ORF">SRB5_41030</name>
</gene>
<evidence type="ECO:0008006" key="6">
    <source>
        <dbReference type="Google" id="ProtNLM"/>
    </source>
</evidence>
<dbReference type="Proteomes" id="UP000466345">
    <property type="component" value="Unassembled WGS sequence"/>
</dbReference>
<keyword evidence="2" id="KW-1133">Transmembrane helix</keyword>
<name>A0A7K0CL04_9ACTN</name>
<feature type="transmembrane region" description="Helical" evidence="2">
    <location>
        <begin position="270"/>
        <end position="291"/>
    </location>
</feature>
<dbReference type="EMBL" id="WEGJ01000016">
    <property type="protein sequence ID" value="MQY13943.1"/>
    <property type="molecule type" value="Genomic_DNA"/>
</dbReference>
<feature type="chain" id="PRO_5029621919" description="DUF4232 domain-containing protein" evidence="3">
    <location>
        <begin position="25"/>
        <end position="305"/>
    </location>
</feature>
<organism evidence="4 5">
    <name type="scientific">Streptomyces smaragdinus</name>
    <dbReference type="NCBI Taxonomy" id="2585196"/>
    <lineage>
        <taxon>Bacteria</taxon>
        <taxon>Bacillati</taxon>
        <taxon>Actinomycetota</taxon>
        <taxon>Actinomycetes</taxon>
        <taxon>Kitasatosporales</taxon>
        <taxon>Streptomycetaceae</taxon>
        <taxon>Streptomyces</taxon>
    </lineage>
</organism>
<evidence type="ECO:0000256" key="1">
    <source>
        <dbReference type="SAM" id="MobiDB-lite"/>
    </source>
</evidence>
<dbReference type="RefSeq" id="WP_153454106.1">
    <property type="nucleotide sequence ID" value="NZ_WEGJ01000016.1"/>
</dbReference>
<feature type="compositionally biased region" description="Gly residues" evidence="1">
    <location>
        <begin position="184"/>
        <end position="195"/>
    </location>
</feature>
<keyword evidence="2" id="KW-0812">Transmembrane</keyword>
<keyword evidence="5" id="KW-1185">Reference proteome</keyword>
<comment type="caution">
    <text evidence="4">The sequence shown here is derived from an EMBL/GenBank/DDBJ whole genome shotgun (WGS) entry which is preliminary data.</text>
</comment>
<keyword evidence="2" id="KW-0472">Membrane</keyword>
<accession>A0A7K0CL04</accession>
<evidence type="ECO:0000313" key="5">
    <source>
        <dbReference type="Proteomes" id="UP000466345"/>
    </source>
</evidence>
<feature type="signal peptide" evidence="3">
    <location>
        <begin position="1"/>
        <end position="24"/>
    </location>
</feature>
<evidence type="ECO:0000313" key="4">
    <source>
        <dbReference type="EMBL" id="MQY13943.1"/>
    </source>
</evidence>
<feature type="region of interest" description="Disordered" evidence="1">
    <location>
        <begin position="176"/>
        <end position="263"/>
    </location>
</feature>
<evidence type="ECO:0000256" key="2">
    <source>
        <dbReference type="SAM" id="Phobius"/>
    </source>
</evidence>
<dbReference type="OrthoDB" id="4336829at2"/>
<feature type="compositionally biased region" description="Basic and acidic residues" evidence="1">
    <location>
        <begin position="206"/>
        <end position="215"/>
    </location>
</feature>
<sequence length="305" mass="30920">MRPRLALAAAVAAGAVALVPGAVAAGAEPGCGGRDFPLEAELSGGPQAYEAGGAPGGWTLTLRNTTRTTCRAVHPVAVLVDDGAALTPAHIRLAFRDEAAGRWRAVRFRETDRAENVGVFAGRGFTVRAGREVTVRVRLAFTGDAPAGAVTATVSAMRRQAGDGVWAGQSRAYAFAVTEPGTGPRTGPGGGGTGERGAPLPPGADATREPGDRRTPAAGGKTPPSHDGPRIHAPDTSTGAPRTPSAADPSYRPDRDGFPWSLANSGSGPMAGIGCTAGAFLLGGGAFLVGSRRLDRTPASRSHHR</sequence>